<keyword evidence="2" id="KW-0238">DNA-binding</keyword>
<dbReference type="InterPro" id="IPR011256">
    <property type="entry name" value="Reg_factor_effector_dom_sf"/>
</dbReference>
<comment type="caution">
    <text evidence="5">The sequence shown here is derived from an EMBL/GenBank/DDBJ whole genome shotgun (WGS) entry which is preliminary data.</text>
</comment>
<dbReference type="SUPFAM" id="SSF46689">
    <property type="entry name" value="Homeodomain-like"/>
    <property type="match status" value="1"/>
</dbReference>
<dbReference type="InterPro" id="IPR018062">
    <property type="entry name" value="HTH_AraC-typ_CS"/>
</dbReference>
<keyword evidence="1" id="KW-0805">Transcription regulation</keyword>
<protein>
    <submittedName>
        <fullName evidence="5">GyrI-like domain-containing protein</fullName>
    </submittedName>
</protein>
<dbReference type="Pfam" id="PF06445">
    <property type="entry name" value="GyrI-like"/>
    <property type="match status" value="1"/>
</dbReference>
<gene>
    <name evidence="5" type="ORF">JR064_16845</name>
</gene>
<accession>A0ABS3B5D1</accession>
<dbReference type="Gene3D" id="3.20.80.10">
    <property type="entry name" value="Regulatory factor, effector binding domain"/>
    <property type="match status" value="1"/>
</dbReference>
<dbReference type="SMART" id="SM00871">
    <property type="entry name" value="AraC_E_bind"/>
    <property type="match status" value="1"/>
</dbReference>
<feature type="domain" description="HTH araC/xylS-type" evidence="4">
    <location>
        <begin position="14"/>
        <end position="114"/>
    </location>
</feature>
<proteinExistence type="predicted"/>
<evidence type="ECO:0000259" key="4">
    <source>
        <dbReference type="PROSITE" id="PS01124"/>
    </source>
</evidence>
<dbReference type="PROSITE" id="PS01124">
    <property type="entry name" value="HTH_ARAC_FAMILY_2"/>
    <property type="match status" value="1"/>
</dbReference>
<dbReference type="Proteomes" id="UP000695802">
    <property type="component" value="Unassembled WGS sequence"/>
</dbReference>
<reference evidence="5 6" key="1">
    <citation type="submission" date="2021-02" db="EMBL/GenBank/DDBJ databases">
        <title>Taxonomically Unique Crown Gall-Associated Xanthomonas Stains Have Deficiency in Virulence Repertories.</title>
        <authorList>
            <person name="Mafakheri H."/>
            <person name="Taghavi S.M."/>
            <person name="Dimkic I."/>
            <person name="Nemanja K."/>
            <person name="Osdaghi E."/>
        </authorList>
    </citation>
    <scope>NUCLEOTIDE SEQUENCE [LARGE SCALE GENOMIC DNA]</scope>
    <source>
        <strain evidence="5 6">FX4</strain>
    </source>
</reference>
<dbReference type="Pfam" id="PF12833">
    <property type="entry name" value="HTH_18"/>
    <property type="match status" value="1"/>
</dbReference>
<dbReference type="Gene3D" id="1.10.10.60">
    <property type="entry name" value="Homeodomain-like"/>
    <property type="match status" value="2"/>
</dbReference>
<keyword evidence="6" id="KW-1185">Reference proteome</keyword>
<dbReference type="InterPro" id="IPR018060">
    <property type="entry name" value="HTH_AraC"/>
</dbReference>
<dbReference type="PANTHER" id="PTHR40055">
    <property type="entry name" value="TRANSCRIPTIONAL REGULATOR YGIV-RELATED"/>
    <property type="match status" value="1"/>
</dbReference>
<evidence type="ECO:0000313" key="6">
    <source>
        <dbReference type="Proteomes" id="UP000695802"/>
    </source>
</evidence>
<dbReference type="EMBL" id="JAFIWB010000022">
    <property type="protein sequence ID" value="MBN6103838.1"/>
    <property type="molecule type" value="Genomic_DNA"/>
</dbReference>
<keyword evidence="3" id="KW-0804">Transcription</keyword>
<dbReference type="InterPro" id="IPR029442">
    <property type="entry name" value="GyrI-like"/>
</dbReference>
<dbReference type="SUPFAM" id="SSF55136">
    <property type="entry name" value="Probable bacterial effector-binding domain"/>
    <property type="match status" value="1"/>
</dbReference>
<dbReference type="PANTHER" id="PTHR40055:SF1">
    <property type="entry name" value="TRANSCRIPTIONAL REGULATOR YGIV-RELATED"/>
    <property type="match status" value="1"/>
</dbReference>
<organism evidence="5 6">
    <name type="scientific">Xanthomonas bonasiae</name>
    <dbReference type="NCBI Taxonomy" id="2810351"/>
    <lineage>
        <taxon>Bacteria</taxon>
        <taxon>Pseudomonadati</taxon>
        <taxon>Pseudomonadota</taxon>
        <taxon>Gammaproteobacteria</taxon>
        <taxon>Lysobacterales</taxon>
        <taxon>Lysobacteraceae</taxon>
        <taxon>Xanthomonas</taxon>
    </lineage>
</organism>
<dbReference type="InterPro" id="IPR009057">
    <property type="entry name" value="Homeodomain-like_sf"/>
</dbReference>
<evidence type="ECO:0000256" key="1">
    <source>
        <dbReference type="ARBA" id="ARBA00023015"/>
    </source>
</evidence>
<dbReference type="SMART" id="SM00342">
    <property type="entry name" value="HTH_ARAC"/>
    <property type="match status" value="1"/>
</dbReference>
<evidence type="ECO:0000313" key="5">
    <source>
        <dbReference type="EMBL" id="MBN6103838.1"/>
    </source>
</evidence>
<dbReference type="PROSITE" id="PS00041">
    <property type="entry name" value="HTH_ARAC_FAMILY_1"/>
    <property type="match status" value="1"/>
</dbReference>
<evidence type="ECO:0000256" key="3">
    <source>
        <dbReference type="ARBA" id="ARBA00023163"/>
    </source>
</evidence>
<name>A0ABS3B5D1_9XANT</name>
<dbReference type="RefSeq" id="WP_206230506.1">
    <property type="nucleotide sequence ID" value="NZ_JAFIWB010000022.1"/>
</dbReference>
<dbReference type="InterPro" id="IPR010499">
    <property type="entry name" value="AraC_E-bd"/>
</dbReference>
<sequence>MRQTRMSSQQRGIERALAHLQQCVQARAALPGLAELAAVAHQSPFHFHRVYRAMTGETVGRTVTRLRLLHALQLLAGTGSITEIALAVGYETPQALARSFRNALDASPSQLRADPAALAARTQALAQPPRQAVDAAPAPLRIAVRTLAPFEVVVLRRRGAFDALDAGFGRLFAWAQRAGVAERLQALVGIPLSDHRDVSAREHLFECAMGFDAAVAPPAPFALRTLGGGDYALLRQVGSYAQLEDALDRVLADWLPGSGYALRAAPLHYLYLDDPETVAEAELRADICVPVQRDAR</sequence>
<evidence type="ECO:0000256" key="2">
    <source>
        <dbReference type="ARBA" id="ARBA00023125"/>
    </source>
</evidence>
<dbReference type="InterPro" id="IPR050908">
    <property type="entry name" value="SmbC-like"/>
</dbReference>